<reference evidence="2 3" key="1">
    <citation type="submission" date="2024-02" db="EMBL/GenBank/DDBJ databases">
        <title>De novo assembly and annotation of 12 fungi associated with fruit tree decline syndrome in Ontario, Canada.</title>
        <authorList>
            <person name="Sulman M."/>
            <person name="Ellouze W."/>
            <person name="Ilyukhin E."/>
        </authorList>
    </citation>
    <scope>NUCLEOTIDE SEQUENCE [LARGE SCALE GENOMIC DNA]</scope>
    <source>
        <strain evidence="2 3">FDS-637</strain>
    </source>
</reference>
<keyword evidence="3" id="KW-1185">Reference proteome</keyword>
<gene>
    <name evidence="2" type="ORF">SLS55_002371</name>
</gene>
<feature type="compositionally biased region" description="Basic and acidic residues" evidence="1">
    <location>
        <begin position="194"/>
        <end position="223"/>
    </location>
</feature>
<sequence length="671" mass="74084">MAESTFNFAPPIERAGFVYHGQLFADAGNLNRHPRASKDELNELLRPEKAAKKPKDQVGHWYVAQLKHYGLPHTKDKNAAKIRLLDALNTNKLKVPADVKNLETTLKKEYDAANRKAKADLMAKVPEPDTTTPAKRRKHKSPAPDTMAAAPENKRKGKSPAPDTPTATPPKKRKRNGEEDAVPAAQPAAVKKTKQAEPAKRKEPARKKEPAKRKEPAKKELATKKTPTTPKSGDGAAPQRKSAASSTPKKPALGDMKGLYYLTAPVVADKWPTHAAAPKSLKMLLCPDGEKLWGSYTLGPFNGVFLVDKDPHDGSFHFVWRGTDTSDPAKLKFATGLGDMRFLNAKQIEGTFYNLHDYRTTFEGKVQAGARQCPRDALSFAIEWDDYRQANGWFGRPGIKVPEGERLPSGNFAKSSTLAALKANEPRYFPVDSPEGTPPKEEQKIKDEPDVREPDAQPLSVNAIARRTSYIQSTDAFYNNSPSAAPSRFASADIGQITGVYDVQCPAIEEDFLESQNNLKLLLCRETRSSKVWGCFAWGPYCGVIQMNPGPADYSPASVTLGWRARDKDGGSVRFGRGCHGEMEFPEPGSIQGRLFGLHGGVMEFWGKRRPGPKNCGHPLSEFQQEWSSYPSQVYGQREASESFGDALYDRNGNLNPRGHYASLLERNHRG</sequence>
<dbReference type="RefSeq" id="XP_066636420.1">
    <property type="nucleotide sequence ID" value="XM_066773853.1"/>
</dbReference>
<evidence type="ECO:0000313" key="2">
    <source>
        <dbReference type="EMBL" id="KAL0263391.1"/>
    </source>
</evidence>
<accession>A0ABR3CUL6</accession>
<evidence type="ECO:0000256" key="1">
    <source>
        <dbReference type="SAM" id="MobiDB-lite"/>
    </source>
</evidence>
<feature type="region of interest" description="Disordered" evidence="1">
    <location>
        <begin position="117"/>
        <end position="250"/>
    </location>
</feature>
<feature type="compositionally biased region" description="Basic and acidic residues" evidence="1">
    <location>
        <begin position="438"/>
        <end position="455"/>
    </location>
</feature>
<organism evidence="2 3">
    <name type="scientific">Diplodia seriata</name>
    <dbReference type="NCBI Taxonomy" id="420778"/>
    <lineage>
        <taxon>Eukaryota</taxon>
        <taxon>Fungi</taxon>
        <taxon>Dikarya</taxon>
        <taxon>Ascomycota</taxon>
        <taxon>Pezizomycotina</taxon>
        <taxon>Dothideomycetes</taxon>
        <taxon>Dothideomycetes incertae sedis</taxon>
        <taxon>Botryosphaeriales</taxon>
        <taxon>Botryosphaeriaceae</taxon>
        <taxon>Diplodia</taxon>
    </lineage>
</organism>
<protein>
    <submittedName>
        <fullName evidence="2">Uncharacterized protein</fullName>
    </submittedName>
</protein>
<proteinExistence type="predicted"/>
<dbReference type="EMBL" id="JAJVCZ030000002">
    <property type="protein sequence ID" value="KAL0263391.1"/>
    <property type="molecule type" value="Genomic_DNA"/>
</dbReference>
<evidence type="ECO:0000313" key="3">
    <source>
        <dbReference type="Proteomes" id="UP001430584"/>
    </source>
</evidence>
<name>A0ABR3CUL6_9PEZI</name>
<dbReference type="Proteomes" id="UP001430584">
    <property type="component" value="Unassembled WGS sequence"/>
</dbReference>
<comment type="caution">
    <text evidence="2">The sequence shown here is derived from an EMBL/GenBank/DDBJ whole genome shotgun (WGS) entry which is preliminary data.</text>
</comment>
<dbReference type="GeneID" id="92006456"/>
<feature type="region of interest" description="Disordered" evidence="1">
    <location>
        <begin position="426"/>
        <end position="455"/>
    </location>
</feature>